<feature type="non-terminal residue" evidence="4">
    <location>
        <position position="485"/>
    </location>
</feature>
<protein>
    <recommendedName>
        <fullName evidence="3">LamG-like jellyroll fold domain-containing protein</fullName>
    </recommendedName>
</protein>
<accession>X0Z6B2</accession>
<dbReference type="SUPFAM" id="SSF49785">
    <property type="entry name" value="Galactose-binding domain-like"/>
    <property type="match status" value="1"/>
</dbReference>
<gene>
    <name evidence="4" type="ORF">S01H4_16160</name>
</gene>
<evidence type="ECO:0000256" key="1">
    <source>
        <dbReference type="ARBA" id="ARBA00022729"/>
    </source>
</evidence>
<dbReference type="EMBL" id="BART01007081">
    <property type="protein sequence ID" value="GAG53942.1"/>
    <property type="molecule type" value="Genomic_DNA"/>
</dbReference>
<sequence>AEYIIIDDMEKYDEIWDGWWYGADTWSNSDLSLWTADPVRGKQTMKFTYDNTIPFDPWEGLWYFSEAQTKDLDPNVWAGIGVKILSLWFYGKSENTTTGVEPMYVYVEDNSFNPAMVKYGDRQGEHPDDIAIEEWQQWAIPISSLNDANLADLYFLAIGFGEERYWPFEGGYGEVYFDDIRLYPGLCIPEEGPTGDISGDCFVDWEDVEIMADEWLEADVNVGPVKEPCDANLVGWWKLDDGDGNAATDSSTCGHHGTIETNDVDVWWVLSRDDVNSALEFDGGRVRVADHPDLRPMHQVSASAWINFSGEQDSGRIVVKGPDNRETFALEVSGDDELTFYVREDATGESYPKYNVNNDDLEMDEWTHIAGTFNGNTVKCYINGELKETLDDPNAWGMTLSQDTNGLAIGNRSDSDEKPFEGVIDDVRVYNYGLSPEEVAHIATDGEGVFAVQSVANIYNEEDPGDRAVNLRDFAVLANDWLVKK</sequence>
<dbReference type="Gene3D" id="2.60.120.200">
    <property type="match status" value="1"/>
</dbReference>
<dbReference type="InterPro" id="IPR008979">
    <property type="entry name" value="Galactose-bd-like_sf"/>
</dbReference>
<feature type="non-terminal residue" evidence="4">
    <location>
        <position position="1"/>
    </location>
</feature>
<feature type="domain" description="LamG-like jellyroll fold" evidence="3">
    <location>
        <begin position="298"/>
        <end position="437"/>
    </location>
</feature>
<name>X0Z6B2_9ZZZZ</name>
<dbReference type="InterPro" id="IPR013320">
    <property type="entry name" value="ConA-like_dom_sf"/>
</dbReference>
<keyword evidence="2" id="KW-1015">Disulfide bond</keyword>
<dbReference type="SUPFAM" id="SSF49899">
    <property type="entry name" value="Concanavalin A-like lectins/glucanases"/>
    <property type="match status" value="1"/>
</dbReference>
<dbReference type="InterPro" id="IPR006558">
    <property type="entry name" value="LamG-like"/>
</dbReference>
<dbReference type="Gene3D" id="2.60.120.430">
    <property type="entry name" value="Galactose-binding lectin"/>
    <property type="match status" value="1"/>
</dbReference>
<keyword evidence="1" id="KW-0732">Signal</keyword>
<reference evidence="4" key="1">
    <citation type="journal article" date="2014" name="Front. Microbiol.">
        <title>High frequency of phylogenetically diverse reductive dehalogenase-homologous genes in deep subseafloor sedimentary metagenomes.</title>
        <authorList>
            <person name="Kawai M."/>
            <person name="Futagami T."/>
            <person name="Toyoda A."/>
            <person name="Takaki Y."/>
            <person name="Nishi S."/>
            <person name="Hori S."/>
            <person name="Arai W."/>
            <person name="Tsubouchi T."/>
            <person name="Morono Y."/>
            <person name="Uchiyama I."/>
            <person name="Ito T."/>
            <person name="Fujiyama A."/>
            <person name="Inagaki F."/>
            <person name="Takami H."/>
        </authorList>
    </citation>
    <scope>NUCLEOTIDE SEQUENCE</scope>
    <source>
        <strain evidence="4">Expedition CK06-06</strain>
    </source>
</reference>
<proteinExistence type="predicted"/>
<evidence type="ECO:0000259" key="3">
    <source>
        <dbReference type="SMART" id="SM00560"/>
    </source>
</evidence>
<dbReference type="Pfam" id="PF13385">
    <property type="entry name" value="Laminin_G_3"/>
    <property type="match status" value="1"/>
</dbReference>
<comment type="caution">
    <text evidence="4">The sequence shown here is derived from an EMBL/GenBank/DDBJ whole genome shotgun (WGS) entry which is preliminary data.</text>
</comment>
<dbReference type="AlphaFoldDB" id="X0Z6B2"/>
<organism evidence="4">
    <name type="scientific">marine sediment metagenome</name>
    <dbReference type="NCBI Taxonomy" id="412755"/>
    <lineage>
        <taxon>unclassified sequences</taxon>
        <taxon>metagenomes</taxon>
        <taxon>ecological metagenomes</taxon>
    </lineage>
</organism>
<evidence type="ECO:0000256" key="2">
    <source>
        <dbReference type="ARBA" id="ARBA00023157"/>
    </source>
</evidence>
<evidence type="ECO:0000313" key="4">
    <source>
        <dbReference type="EMBL" id="GAG53942.1"/>
    </source>
</evidence>
<dbReference type="SMART" id="SM00560">
    <property type="entry name" value="LamGL"/>
    <property type="match status" value="1"/>
</dbReference>